<dbReference type="PIRSF" id="PIRSF029171">
    <property type="entry name" value="Esterase_LipA"/>
    <property type="match status" value="1"/>
</dbReference>
<organism evidence="1">
    <name type="scientific">freshwater metagenome</name>
    <dbReference type="NCBI Taxonomy" id="449393"/>
    <lineage>
        <taxon>unclassified sequences</taxon>
        <taxon>metagenomes</taxon>
        <taxon>ecological metagenomes</taxon>
    </lineage>
</organism>
<dbReference type="EMBL" id="CAFBMB010000010">
    <property type="protein sequence ID" value="CAB4889835.1"/>
    <property type="molecule type" value="Genomic_DNA"/>
</dbReference>
<gene>
    <name evidence="1" type="ORF">UFOPK3516_00273</name>
</gene>
<accession>A0A6J7F8P5</accession>
<dbReference type="AlphaFoldDB" id="A0A6J7F8P5"/>
<dbReference type="InterPro" id="IPR029058">
    <property type="entry name" value="AB_hydrolase_fold"/>
</dbReference>
<dbReference type="Gene3D" id="3.40.50.1820">
    <property type="entry name" value="alpha/beta hydrolase"/>
    <property type="match status" value="1"/>
</dbReference>
<sequence length="362" mass="38507">MSSVLIKQEEISTPIKGAVAYRVHHRSHDANGRPTESTGLVIAPVGPGENRKVLSWAHGTTGMGDAACPSTQPDPACELTLYFESGSESTIDYGVPGLQTFIDEGWVVTATDYQGMGTPGPHQYTVNRTNAIDTITIVHAAREMNVGAGTKVGVSGWSQGGGTAAATGELDAADYGDLEIVGIAAMSPGVPAVAIKLPGMATSLSSSGTPTAPDPHLFMMLGSMTEAFPDTLSLDDVFTDLGKKMYRENWNTATVHHLGDILSRNFNLYGPMLAVNKDKMPSWFKAFEAVSAAQKKPLCPVLVLVDGQDPEGPVPLAWQHGYIDAITALGRDITSSTYPNDDHFSLPQACIDEARTWLNSKF</sequence>
<dbReference type="Pfam" id="PF03583">
    <property type="entry name" value="LIP"/>
    <property type="match status" value="1"/>
</dbReference>
<reference evidence="1" key="1">
    <citation type="submission" date="2020-05" db="EMBL/GenBank/DDBJ databases">
        <authorList>
            <person name="Chiriac C."/>
            <person name="Salcher M."/>
            <person name="Ghai R."/>
            <person name="Kavagutti S V."/>
        </authorList>
    </citation>
    <scope>NUCLEOTIDE SEQUENCE</scope>
</reference>
<dbReference type="PANTHER" id="PTHR34853">
    <property type="match status" value="1"/>
</dbReference>
<dbReference type="InterPro" id="IPR005152">
    <property type="entry name" value="Lipase_secreted"/>
</dbReference>
<dbReference type="GO" id="GO:0016042">
    <property type="term" value="P:lipid catabolic process"/>
    <property type="evidence" value="ECO:0007669"/>
    <property type="project" value="InterPro"/>
</dbReference>
<name>A0A6J7F8P5_9ZZZZ</name>
<evidence type="ECO:0000313" key="1">
    <source>
        <dbReference type="EMBL" id="CAB4889835.1"/>
    </source>
</evidence>
<dbReference type="SUPFAM" id="SSF53474">
    <property type="entry name" value="alpha/beta-Hydrolases"/>
    <property type="match status" value="1"/>
</dbReference>
<dbReference type="GO" id="GO:0004806">
    <property type="term" value="F:triacylglycerol lipase activity"/>
    <property type="evidence" value="ECO:0007669"/>
    <property type="project" value="InterPro"/>
</dbReference>
<dbReference type="PANTHER" id="PTHR34853:SF1">
    <property type="entry name" value="LIPASE 5"/>
    <property type="match status" value="1"/>
</dbReference>
<protein>
    <submittedName>
        <fullName evidence="1">Unannotated protein</fullName>
    </submittedName>
</protein>
<proteinExistence type="predicted"/>